<name>A0A3M7LVV2_9PLEO</name>
<dbReference type="EMBL" id="KE747806">
    <property type="protein sequence ID" value="RMZ66354.1"/>
    <property type="molecule type" value="Genomic_DNA"/>
</dbReference>
<proteinExistence type="predicted"/>
<evidence type="ECO:0000313" key="2">
    <source>
        <dbReference type="Proteomes" id="UP000265663"/>
    </source>
</evidence>
<dbReference type="Proteomes" id="UP000265663">
    <property type="component" value="Unassembled WGS sequence"/>
</dbReference>
<gene>
    <name evidence="1" type="ORF">GMOD_00005492</name>
</gene>
<keyword evidence="2" id="KW-1185">Reference proteome</keyword>
<dbReference type="AlphaFoldDB" id="A0A3M7LVV2"/>
<evidence type="ECO:0000313" key="1">
    <source>
        <dbReference type="EMBL" id="RMZ66354.1"/>
    </source>
</evidence>
<accession>A0A3M7LVV2</accession>
<protein>
    <submittedName>
        <fullName evidence="1">Fungal specific transcription factor domain-containing isoform 2</fullName>
    </submittedName>
</protein>
<reference evidence="1 2" key="1">
    <citation type="journal article" date="2014" name="PLoS ONE">
        <title>De novo Genome Assembly of the Fungal Plant Pathogen Pyrenophora semeniperda.</title>
        <authorList>
            <person name="Soliai M.M."/>
            <person name="Meyer S.E."/>
            <person name="Udall J.A."/>
            <person name="Elzinga D.E."/>
            <person name="Hermansen R.A."/>
            <person name="Bodily P.M."/>
            <person name="Hart A.A."/>
            <person name="Coleman C.E."/>
        </authorList>
    </citation>
    <scope>NUCLEOTIDE SEQUENCE [LARGE SCALE GENOMIC DNA]</scope>
    <source>
        <strain evidence="1 2">CCB06</strain>
        <tissue evidence="1">Mycelium</tissue>
    </source>
</reference>
<dbReference type="OrthoDB" id="103819at2759"/>
<organism evidence="1 2">
    <name type="scientific">Pyrenophora seminiperda CCB06</name>
    <dbReference type="NCBI Taxonomy" id="1302712"/>
    <lineage>
        <taxon>Eukaryota</taxon>
        <taxon>Fungi</taxon>
        <taxon>Dikarya</taxon>
        <taxon>Ascomycota</taxon>
        <taxon>Pezizomycotina</taxon>
        <taxon>Dothideomycetes</taxon>
        <taxon>Pleosporomycetidae</taxon>
        <taxon>Pleosporales</taxon>
        <taxon>Pleosporineae</taxon>
        <taxon>Pleosporaceae</taxon>
        <taxon>Pyrenophora</taxon>
    </lineage>
</organism>
<sequence>MQCIYPAQQMLNLLPTLDDTSDFNETYTCLLWQRLHAPLSAFGALWGEIVIKVDGNSEQNKQCLEAMEHLPAFLGSLRSRNSLASKLESITERFVQYARSSLSPRDEADQGPLDPAISNHEVSHSIGTEGENLQPCSNQSMVGLNNLPLTNESNNAMGELFEAQQDSLFNWPEDCFFDATFDWFA</sequence>